<dbReference type="EMBL" id="ML977497">
    <property type="protein sequence ID" value="KAF2135031.1"/>
    <property type="molecule type" value="Genomic_DNA"/>
</dbReference>
<dbReference type="AlphaFoldDB" id="A0A6A6AWX0"/>
<sequence length="461" mass="51475">MSANEESWKDTFNLEGLYNSLPRKRTTDGNSPQLLKLPDEILCHIANYLAPVEAIGKYNGYGLINDHCNRPSDTGTTRTVLHMRASEARRSYATGVQTLLSLALTCKRLRSVAYDVLYRRPALPQPVDMRNGHLVSALPRFLQTIVERPELGGLVRHLAVWLWIAYPVRQVHGADERACVCGGCTQKVRSIVDALRLPEHEKSKWLETLACPTEAMVCSLVLASLPNLQTLELYVRPLPSCWNHEVCVGSICGIEKRGSDRPPVMTDTSEVTVLSRGLALTRIHTLILSTDLNGLNRAGLPSLTTLTLDFSKRNPFVMVAKGSFANVATLKIQGSAMDPTGHDQPFVDHQLKLELLFSKLPQLRTLEFETGLPAGTCTIPSWIEKIIIRDADWNTLLWAQYIEETRVASSALRHIEVYWRGDYGVPPALVSIEGSAIQARVTEVFMWKGSCWEVLEILERV</sequence>
<evidence type="ECO:0000313" key="1">
    <source>
        <dbReference type="EMBL" id="KAF2135031.1"/>
    </source>
</evidence>
<protein>
    <submittedName>
        <fullName evidence="1">Uncharacterized protein</fullName>
    </submittedName>
</protein>
<organism evidence="1 2">
    <name type="scientific">Dothidotthia symphoricarpi CBS 119687</name>
    <dbReference type="NCBI Taxonomy" id="1392245"/>
    <lineage>
        <taxon>Eukaryota</taxon>
        <taxon>Fungi</taxon>
        <taxon>Dikarya</taxon>
        <taxon>Ascomycota</taxon>
        <taxon>Pezizomycotina</taxon>
        <taxon>Dothideomycetes</taxon>
        <taxon>Pleosporomycetidae</taxon>
        <taxon>Pleosporales</taxon>
        <taxon>Dothidotthiaceae</taxon>
        <taxon>Dothidotthia</taxon>
    </lineage>
</organism>
<accession>A0A6A6AWX0</accession>
<dbReference type="GeneID" id="54403405"/>
<dbReference type="OrthoDB" id="3799281at2759"/>
<dbReference type="RefSeq" id="XP_033529418.1">
    <property type="nucleotide sequence ID" value="XM_033662973.1"/>
</dbReference>
<evidence type="ECO:0000313" key="2">
    <source>
        <dbReference type="Proteomes" id="UP000799771"/>
    </source>
</evidence>
<dbReference type="Proteomes" id="UP000799771">
    <property type="component" value="Unassembled WGS sequence"/>
</dbReference>
<gene>
    <name evidence="1" type="ORF">P153DRAFT_278789</name>
</gene>
<proteinExistence type="predicted"/>
<reference evidence="1" key="1">
    <citation type="journal article" date="2020" name="Stud. Mycol.">
        <title>101 Dothideomycetes genomes: a test case for predicting lifestyles and emergence of pathogens.</title>
        <authorList>
            <person name="Haridas S."/>
            <person name="Albert R."/>
            <person name="Binder M."/>
            <person name="Bloem J."/>
            <person name="Labutti K."/>
            <person name="Salamov A."/>
            <person name="Andreopoulos B."/>
            <person name="Baker S."/>
            <person name="Barry K."/>
            <person name="Bills G."/>
            <person name="Bluhm B."/>
            <person name="Cannon C."/>
            <person name="Castanera R."/>
            <person name="Culley D."/>
            <person name="Daum C."/>
            <person name="Ezra D."/>
            <person name="Gonzalez J."/>
            <person name="Henrissat B."/>
            <person name="Kuo A."/>
            <person name="Liang C."/>
            <person name="Lipzen A."/>
            <person name="Lutzoni F."/>
            <person name="Magnuson J."/>
            <person name="Mondo S."/>
            <person name="Nolan M."/>
            <person name="Ohm R."/>
            <person name="Pangilinan J."/>
            <person name="Park H.-J."/>
            <person name="Ramirez L."/>
            <person name="Alfaro M."/>
            <person name="Sun H."/>
            <person name="Tritt A."/>
            <person name="Yoshinaga Y."/>
            <person name="Zwiers L.-H."/>
            <person name="Turgeon B."/>
            <person name="Goodwin S."/>
            <person name="Spatafora J."/>
            <person name="Crous P."/>
            <person name="Grigoriev I."/>
        </authorList>
    </citation>
    <scope>NUCLEOTIDE SEQUENCE</scope>
    <source>
        <strain evidence="1">CBS 119687</strain>
    </source>
</reference>
<keyword evidence="2" id="KW-1185">Reference proteome</keyword>
<name>A0A6A6AWX0_9PLEO</name>